<keyword evidence="3" id="KW-0694">RNA-binding</keyword>
<evidence type="ECO:0000256" key="2">
    <source>
        <dbReference type="ARBA" id="ARBA00010876"/>
    </source>
</evidence>
<evidence type="ECO:0000256" key="4">
    <source>
        <dbReference type="RuleBase" id="RU362028"/>
    </source>
</evidence>
<sequence>MTMKYYPPLSVRVEAKDAGMMVRTLVERRLGVSRKLLSRLKLTEQGITVNGRRVYVNDRVQEGDMVELRMEQERSDDILPEPMLIDIVYEDADLLVVNKPPGIVVHPTHGHYTGTLANGVVHHWQTRGEIVRFRPVHRLDEDTSGLVAIAKTPYVHQQLSEQLQAGEVYKSYYAYVYSAPAAMAGTVDEPIDRDPASPHVRIVTPDGYPSVTHYETAAVFGGGIASKVKLKLETGRTHQIRVHMKHLGCPLIGDAMYGFASPERLADGLPKLEALVARQALHAAVLGFTHPIRREWMQWEASLPEDLRSLEAALDKQDF</sequence>
<dbReference type="InterPro" id="IPR006145">
    <property type="entry name" value="PsdUridine_synth_RsuA/RluA"/>
</dbReference>
<proteinExistence type="inferred from homology"/>
<dbReference type="Proteomes" id="UP001589747">
    <property type="component" value="Unassembled WGS sequence"/>
</dbReference>
<dbReference type="EMBL" id="JBHMDO010000047">
    <property type="protein sequence ID" value="MFB9330299.1"/>
    <property type="molecule type" value="Genomic_DNA"/>
</dbReference>
<keyword evidence="7" id="KW-1185">Reference proteome</keyword>
<comment type="function">
    <text evidence="4">Responsible for synthesis of pseudouridine from uracil.</text>
</comment>
<dbReference type="PANTHER" id="PTHR21600:SF44">
    <property type="entry name" value="RIBOSOMAL LARGE SUBUNIT PSEUDOURIDINE SYNTHASE D"/>
    <property type="match status" value="1"/>
</dbReference>
<accession>A0ABV5KYJ7</accession>
<reference evidence="6 7" key="1">
    <citation type="submission" date="2024-09" db="EMBL/GenBank/DDBJ databases">
        <authorList>
            <person name="Sun Q."/>
            <person name="Mori K."/>
        </authorList>
    </citation>
    <scope>NUCLEOTIDE SEQUENCE [LARGE SCALE GENOMIC DNA]</scope>
    <source>
        <strain evidence="6 7">TISTR 2452</strain>
    </source>
</reference>
<dbReference type="InterPro" id="IPR006225">
    <property type="entry name" value="PsdUridine_synth_RluC/D"/>
</dbReference>
<dbReference type="PANTHER" id="PTHR21600">
    <property type="entry name" value="MITOCHONDRIAL RNA PSEUDOURIDINE SYNTHASE"/>
    <property type="match status" value="1"/>
</dbReference>
<dbReference type="EC" id="5.4.99.-" evidence="4"/>
<organism evidence="6 7">
    <name type="scientific">Paenibacillus aurantiacus</name>
    <dbReference type="NCBI Taxonomy" id="1936118"/>
    <lineage>
        <taxon>Bacteria</taxon>
        <taxon>Bacillati</taxon>
        <taxon>Bacillota</taxon>
        <taxon>Bacilli</taxon>
        <taxon>Bacillales</taxon>
        <taxon>Paenibacillaceae</taxon>
        <taxon>Paenibacillus</taxon>
    </lineage>
</organism>
<comment type="catalytic activity">
    <reaction evidence="1 4">
        <text>a uridine in RNA = a pseudouridine in RNA</text>
        <dbReference type="Rhea" id="RHEA:48348"/>
        <dbReference type="Rhea" id="RHEA-COMP:12068"/>
        <dbReference type="Rhea" id="RHEA-COMP:12069"/>
        <dbReference type="ChEBI" id="CHEBI:65314"/>
        <dbReference type="ChEBI" id="CHEBI:65315"/>
    </reaction>
</comment>
<comment type="caution">
    <text evidence="6">The sequence shown here is derived from an EMBL/GenBank/DDBJ whole genome shotgun (WGS) entry which is preliminary data.</text>
</comment>
<dbReference type="GO" id="GO:0016853">
    <property type="term" value="F:isomerase activity"/>
    <property type="evidence" value="ECO:0007669"/>
    <property type="project" value="UniProtKB-KW"/>
</dbReference>
<dbReference type="Pfam" id="PF00849">
    <property type="entry name" value="PseudoU_synth_2"/>
    <property type="match status" value="1"/>
</dbReference>
<name>A0ABV5KYJ7_9BACL</name>
<dbReference type="Gene3D" id="3.30.2350.10">
    <property type="entry name" value="Pseudouridine synthase"/>
    <property type="match status" value="1"/>
</dbReference>
<dbReference type="InterPro" id="IPR050188">
    <property type="entry name" value="RluA_PseudoU_synthase"/>
</dbReference>
<protein>
    <recommendedName>
        <fullName evidence="4">Pseudouridine synthase</fullName>
        <ecNumber evidence="4">5.4.99.-</ecNumber>
    </recommendedName>
</protein>
<evidence type="ECO:0000256" key="1">
    <source>
        <dbReference type="ARBA" id="ARBA00000073"/>
    </source>
</evidence>
<gene>
    <name evidence="6" type="ORF">ACFFSY_30510</name>
</gene>
<comment type="similarity">
    <text evidence="2 4">Belongs to the pseudouridine synthase RluA family.</text>
</comment>
<keyword evidence="4 6" id="KW-0413">Isomerase</keyword>
<evidence type="ECO:0000256" key="3">
    <source>
        <dbReference type="PROSITE-ProRule" id="PRU00182"/>
    </source>
</evidence>
<evidence type="ECO:0000313" key="6">
    <source>
        <dbReference type="EMBL" id="MFB9330299.1"/>
    </source>
</evidence>
<dbReference type="CDD" id="cd02869">
    <property type="entry name" value="PseudoU_synth_RluA_like"/>
    <property type="match status" value="1"/>
</dbReference>
<dbReference type="SUPFAM" id="SSF55120">
    <property type="entry name" value="Pseudouridine synthase"/>
    <property type="match status" value="1"/>
</dbReference>
<evidence type="ECO:0000259" key="5">
    <source>
        <dbReference type="Pfam" id="PF00849"/>
    </source>
</evidence>
<dbReference type="InterPro" id="IPR020103">
    <property type="entry name" value="PsdUridine_synth_cat_dom_sf"/>
</dbReference>
<evidence type="ECO:0000313" key="7">
    <source>
        <dbReference type="Proteomes" id="UP001589747"/>
    </source>
</evidence>
<dbReference type="PROSITE" id="PS50889">
    <property type="entry name" value="S4"/>
    <property type="match status" value="1"/>
</dbReference>
<dbReference type="RefSeq" id="WP_377501355.1">
    <property type="nucleotide sequence ID" value="NZ_JBHMDO010000047.1"/>
</dbReference>
<feature type="domain" description="Pseudouridine synthase RsuA/RluA-like" evidence="5">
    <location>
        <begin position="93"/>
        <end position="246"/>
    </location>
</feature>
<dbReference type="NCBIfam" id="TIGR00005">
    <property type="entry name" value="rluA_subfam"/>
    <property type="match status" value="1"/>
</dbReference>